<gene>
    <name evidence="2" type="ORF">ARMGADRAFT_1083485</name>
</gene>
<evidence type="ECO:0000256" key="1">
    <source>
        <dbReference type="SAM" id="MobiDB-lite"/>
    </source>
</evidence>
<organism evidence="2 3">
    <name type="scientific">Armillaria gallica</name>
    <name type="common">Bulbous honey fungus</name>
    <name type="synonym">Armillaria bulbosa</name>
    <dbReference type="NCBI Taxonomy" id="47427"/>
    <lineage>
        <taxon>Eukaryota</taxon>
        <taxon>Fungi</taxon>
        <taxon>Dikarya</taxon>
        <taxon>Basidiomycota</taxon>
        <taxon>Agaricomycotina</taxon>
        <taxon>Agaricomycetes</taxon>
        <taxon>Agaricomycetidae</taxon>
        <taxon>Agaricales</taxon>
        <taxon>Marasmiineae</taxon>
        <taxon>Physalacriaceae</taxon>
        <taxon>Armillaria</taxon>
    </lineage>
</organism>
<protein>
    <submittedName>
        <fullName evidence="2">Uncharacterized protein</fullName>
    </submittedName>
</protein>
<dbReference type="AlphaFoldDB" id="A0A2H3D2J2"/>
<reference evidence="3" key="1">
    <citation type="journal article" date="2017" name="Nat. Ecol. Evol.">
        <title>Genome expansion and lineage-specific genetic innovations in the forest pathogenic fungi Armillaria.</title>
        <authorList>
            <person name="Sipos G."/>
            <person name="Prasanna A.N."/>
            <person name="Walter M.C."/>
            <person name="O'Connor E."/>
            <person name="Balint B."/>
            <person name="Krizsan K."/>
            <person name="Kiss B."/>
            <person name="Hess J."/>
            <person name="Varga T."/>
            <person name="Slot J."/>
            <person name="Riley R."/>
            <person name="Boka B."/>
            <person name="Rigling D."/>
            <person name="Barry K."/>
            <person name="Lee J."/>
            <person name="Mihaltcheva S."/>
            <person name="LaButti K."/>
            <person name="Lipzen A."/>
            <person name="Waldron R."/>
            <person name="Moloney N.M."/>
            <person name="Sperisen C."/>
            <person name="Kredics L."/>
            <person name="Vagvoelgyi C."/>
            <person name="Patrignani A."/>
            <person name="Fitzpatrick D."/>
            <person name="Nagy I."/>
            <person name="Doyle S."/>
            <person name="Anderson J.B."/>
            <person name="Grigoriev I.V."/>
            <person name="Gueldener U."/>
            <person name="Muensterkoetter M."/>
            <person name="Nagy L.G."/>
        </authorList>
    </citation>
    <scope>NUCLEOTIDE SEQUENCE [LARGE SCALE GENOMIC DNA]</scope>
    <source>
        <strain evidence="3">Ar21-2</strain>
    </source>
</reference>
<dbReference type="InParanoid" id="A0A2H3D2J2"/>
<feature type="compositionally biased region" description="Polar residues" evidence="1">
    <location>
        <begin position="116"/>
        <end position="133"/>
    </location>
</feature>
<sequence length="227" mass="24595">MPVDARIYVFASGQKQTLSAPDYHVLPFMNDDNEDDDDLHSPVKAEGSAIKHSALTSPISCSNSTSPTKHVHACSISKPQSRGLSFPSSTPMTPKKLTQHINSVTPWSYVDPPTPKSSQHPSGTPTFQKSSQHVNPATPLLYVDASTPTPQKLSQHINPAMPMSYDPSTPKLSSHCIDPLTPASKQLSPTATQILLSLDGLMMPDLKTEDKHNRAVSPQKEASHCHC</sequence>
<dbReference type="OrthoDB" id="10515151at2759"/>
<evidence type="ECO:0000313" key="3">
    <source>
        <dbReference type="Proteomes" id="UP000217790"/>
    </source>
</evidence>
<evidence type="ECO:0000313" key="2">
    <source>
        <dbReference type="EMBL" id="PBK89501.1"/>
    </source>
</evidence>
<dbReference type="EMBL" id="KZ293668">
    <property type="protein sequence ID" value="PBK89501.1"/>
    <property type="molecule type" value="Genomic_DNA"/>
</dbReference>
<dbReference type="Proteomes" id="UP000217790">
    <property type="component" value="Unassembled WGS sequence"/>
</dbReference>
<name>A0A2H3D2J2_ARMGA</name>
<accession>A0A2H3D2J2</accession>
<keyword evidence="3" id="KW-1185">Reference proteome</keyword>
<proteinExistence type="predicted"/>
<feature type="region of interest" description="Disordered" evidence="1">
    <location>
        <begin position="111"/>
        <end position="133"/>
    </location>
</feature>